<dbReference type="Proteomes" id="UP000254925">
    <property type="component" value="Unassembled WGS sequence"/>
</dbReference>
<reference evidence="2 3" key="1">
    <citation type="submission" date="2018-07" db="EMBL/GenBank/DDBJ databases">
        <title>Genomic Encyclopedia of Type Strains, Phase IV (KMG-IV): sequencing the most valuable type-strain genomes for metagenomic binning, comparative biology and taxonomic classification.</title>
        <authorList>
            <person name="Goeker M."/>
        </authorList>
    </citation>
    <scope>NUCLEOTIDE SEQUENCE [LARGE SCALE GENOMIC DNA]</scope>
    <source>
        <strain evidence="2 3">DSM 14364</strain>
    </source>
</reference>
<dbReference type="AlphaFoldDB" id="A0A370HV49"/>
<feature type="signal peptide" evidence="1">
    <location>
        <begin position="1"/>
        <end position="32"/>
    </location>
</feature>
<feature type="chain" id="PRO_5016688546" description="DUF2946 family protein" evidence="1">
    <location>
        <begin position="33"/>
        <end position="122"/>
    </location>
</feature>
<organism evidence="2 3">
    <name type="scientific">Microvirga subterranea</name>
    <dbReference type="NCBI Taxonomy" id="186651"/>
    <lineage>
        <taxon>Bacteria</taxon>
        <taxon>Pseudomonadati</taxon>
        <taxon>Pseudomonadota</taxon>
        <taxon>Alphaproteobacteria</taxon>
        <taxon>Hyphomicrobiales</taxon>
        <taxon>Methylobacteriaceae</taxon>
        <taxon>Microvirga</taxon>
    </lineage>
</organism>
<keyword evidence="1" id="KW-0732">Signal</keyword>
<dbReference type="InterPro" id="IPR021333">
    <property type="entry name" value="DUF2946"/>
</dbReference>
<evidence type="ECO:0008006" key="4">
    <source>
        <dbReference type="Google" id="ProtNLM"/>
    </source>
</evidence>
<gene>
    <name evidence="2" type="ORF">DES45_101543</name>
</gene>
<accession>A0A370HV49</accession>
<name>A0A370HV49_9HYPH</name>
<evidence type="ECO:0000313" key="2">
    <source>
        <dbReference type="EMBL" id="RDI62275.1"/>
    </source>
</evidence>
<dbReference type="EMBL" id="QQBB01000001">
    <property type="protein sequence ID" value="RDI62275.1"/>
    <property type="molecule type" value="Genomic_DNA"/>
</dbReference>
<evidence type="ECO:0000256" key="1">
    <source>
        <dbReference type="SAM" id="SignalP"/>
    </source>
</evidence>
<evidence type="ECO:0000313" key="3">
    <source>
        <dbReference type="Proteomes" id="UP000254925"/>
    </source>
</evidence>
<comment type="caution">
    <text evidence="2">The sequence shown here is derived from an EMBL/GenBank/DDBJ whole genome shotgun (WGS) entry which is preliminary data.</text>
</comment>
<keyword evidence="3" id="KW-1185">Reference proteome</keyword>
<proteinExistence type="predicted"/>
<dbReference type="RefSeq" id="WP_210210172.1">
    <property type="nucleotide sequence ID" value="NZ_QQBB01000001.1"/>
</dbReference>
<protein>
    <recommendedName>
        <fullName evidence="4">DUF2946 family protein</fullName>
    </recommendedName>
</protein>
<dbReference type="Pfam" id="PF11162">
    <property type="entry name" value="DUF2946"/>
    <property type="match status" value="1"/>
</dbReference>
<sequence>MTGWKRTALTVMLAYVLALQALLLSMSGAVQATSGHSPQGVLCISDPGAGPDHQGPAKAHDGLCCILGCHGAGHGGGLPPALASTDGRLPPVAAAPVVPEAPTLRLSSNVLPVGSRAPPRLG</sequence>